<dbReference type="Proteomes" id="UP000238937">
    <property type="component" value="Unassembled WGS sequence"/>
</dbReference>
<dbReference type="Pfam" id="PF06051">
    <property type="entry name" value="DUF928"/>
    <property type="match status" value="1"/>
</dbReference>
<dbReference type="OrthoDB" id="513783at2"/>
<dbReference type="RefSeq" id="WP_146138282.1">
    <property type="nucleotide sequence ID" value="NZ_PVWO01000127.1"/>
</dbReference>
<keyword evidence="2" id="KW-1185">Reference proteome</keyword>
<protein>
    <recommendedName>
        <fullName evidence="3">DUF928 domain-containing protein</fullName>
    </recommendedName>
</protein>
<evidence type="ECO:0000313" key="2">
    <source>
        <dbReference type="Proteomes" id="UP000238937"/>
    </source>
</evidence>
<comment type="caution">
    <text evidence="1">The sequence shown here is derived from an EMBL/GenBank/DDBJ whole genome shotgun (WGS) entry which is preliminary data.</text>
</comment>
<dbReference type="EMBL" id="PVWO01000127">
    <property type="protein sequence ID" value="PSB56410.1"/>
    <property type="molecule type" value="Genomic_DNA"/>
</dbReference>
<sequence>RSPPTSPIEPNATLRKIRSIPLQPRMSRHFHLHLLRLTTLLLLTTPQISTIAAPLKYVPDPTFSVLSRKGTPKDITYGGGKRSICLTRANPERGLRAIVPTEDVGGLSATTKPTFWIYQPYISQTPLAGVLSVRVADSYRSQPFIKVPVTLPAQTGLVRLQLPRSIDRPGMLAWTLTIVCDEISLSRNPFVSGLVMVKPNPELLQRVAGLSQSERAVEFARAGYWYDALDLVATTEGEIGVQRLMESDRELRIEN</sequence>
<evidence type="ECO:0008006" key="3">
    <source>
        <dbReference type="Google" id="ProtNLM"/>
    </source>
</evidence>
<name>A0A2T1GFL5_9CYAN</name>
<organism evidence="1 2">
    <name type="scientific">Chamaesiphon polymorphus CCALA 037</name>
    <dbReference type="NCBI Taxonomy" id="2107692"/>
    <lineage>
        <taxon>Bacteria</taxon>
        <taxon>Bacillati</taxon>
        <taxon>Cyanobacteriota</taxon>
        <taxon>Cyanophyceae</taxon>
        <taxon>Gomontiellales</taxon>
        <taxon>Chamaesiphonaceae</taxon>
        <taxon>Chamaesiphon</taxon>
    </lineage>
</organism>
<accession>A0A2T1GFL5</accession>
<gene>
    <name evidence="1" type="ORF">C7B77_11930</name>
</gene>
<proteinExistence type="predicted"/>
<feature type="non-terminal residue" evidence="1">
    <location>
        <position position="1"/>
    </location>
</feature>
<evidence type="ECO:0000313" key="1">
    <source>
        <dbReference type="EMBL" id="PSB56410.1"/>
    </source>
</evidence>
<dbReference type="InterPro" id="IPR010328">
    <property type="entry name" value="DUF928"/>
</dbReference>
<reference evidence="1 2" key="1">
    <citation type="submission" date="2018-03" db="EMBL/GenBank/DDBJ databases">
        <title>The ancient ancestry and fast evolution of plastids.</title>
        <authorList>
            <person name="Moore K.R."/>
            <person name="Magnabosco C."/>
            <person name="Momper L."/>
            <person name="Gold D.A."/>
            <person name="Bosak T."/>
            <person name="Fournier G.P."/>
        </authorList>
    </citation>
    <scope>NUCLEOTIDE SEQUENCE [LARGE SCALE GENOMIC DNA]</scope>
    <source>
        <strain evidence="1 2">CCALA 037</strain>
    </source>
</reference>
<dbReference type="AlphaFoldDB" id="A0A2T1GFL5"/>